<reference evidence="4" key="1">
    <citation type="submission" date="2023-03" db="EMBL/GenBank/DDBJ databases">
        <title>Mating type loci evolution in Malassezia.</title>
        <authorList>
            <person name="Coelho M.A."/>
        </authorList>
    </citation>
    <scope>NUCLEOTIDE SEQUENCE</scope>
    <source>
        <strain evidence="4">CBS 9557</strain>
    </source>
</reference>
<comment type="subcellular location">
    <subcellularLocation>
        <location evidence="1">Membrane</location>
        <topology evidence="1">Multi-pass membrane protein</topology>
    </subcellularLocation>
</comment>
<evidence type="ECO:0000313" key="4">
    <source>
        <dbReference type="EMBL" id="WFD28759.1"/>
    </source>
</evidence>
<feature type="transmembrane region" description="Helical" evidence="3">
    <location>
        <begin position="32"/>
        <end position="50"/>
    </location>
</feature>
<dbReference type="PANTHER" id="PTHR23524">
    <property type="entry name" value="TRANSPORTER, PUTATIVE (AFU_ORTHOLOGUE AFUA_8G04850)-RELATED"/>
    <property type="match status" value="1"/>
</dbReference>
<evidence type="ECO:0000256" key="3">
    <source>
        <dbReference type="SAM" id="Phobius"/>
    </source>
</evidence>
<feature type="transmembrane region" description="Helical" evidence="3">
    <location>
        <begin position="116"/>
        <end position="137"/>
    </location>
</feature>
<feature type="transmembrane region" description="Helical" evidence="3">
    <location>
        <begin position="89"/>
        <end position="109"/>
    </location>
</feature>
<feature type="transmembrane region" description="Helical" evidence="3">
    <location>
        <begin position="279"/>
        <end position="298"/>
    </location>
</feature>
<dbReference type="InterPro" id="IPR011701">
    <property type="entry name" value="MFS"/>
</dbReference>
<dbReference type="GO" id="GO:0022857">
    <property type="term" value="F:transmembrane transporter activity"/>
    <property type="evidence" value="ECO:0007669"/>
    <property type="project" value="InterPro"/>
</dbReference>
<feature type="transmembrane region" description="Helical" evidence="3">
    <location>
        <begin position="341"/>
        <end position="365"/>
    </location>
</feature>
<keyword evidence="3" id="KW-1133">Transmembrane helix</keyword>
<protein>
    <recommendedName>
        <fullName evidence="6">Major facilitator superfamily (MFS) profile domain-containing protein</fullName>
    </recommendedName>
</protein>
<dbReference type="Gene3D" id="1.20.1250.20">
    <property type="entry name" value="MFS general substrate transporter like domains"/>
    <property type="match status" value="2"/>
</dbReference>
<proteinExistence type="predicted"/>
<keyword evidence="5" id="KW-1185">Reference proteome</keyword>
<feature type="transmembrane region" description="Helical" evidence="3">
    <location>
        <begin position="157"/>
        <end position="176"/>
    </location>
</feature>
<organism evidence="4 5">
    <name type="scientific">Malassezia nana</name>
    <dbReference type="NCBI Taxonomy" id="180528"/>
    <lineage>
        <taxon>Eukaryota</taxon>
        <taxon>Fungi</taxon>
        <taxon>Dikarya</taxon>
        <taxon>Basidiomycota</taxon>
        <taxon>Ustilaginomycotina</taxon>
        <taxon>Malasseziomycetes</taxon>
        <taxon>Malasseziales</taxon>
        <taxon>Malasseziaceae</taxon>
        <taxon>Malassezia</taxon>
    </lineage>
</organism>
<feature type="transmembrane region" description="Helical" evidence="3">
    <location>
        <begin position="371"/>
        <end position="396"/>
    </location>
</feature>
<dbReference type="EMBL" id="CP119898">
    <property type="protein sequence ID" value="WFD28759.1"/>
    <property type="molecule type" value="Genomic_DNA"/>
</dbReference>
<feature type="transmembrane region" description="Helical" evidence="3">
    <location>
        <begin position="211"/>
        <end position="233"/>
    </location>
</feature>
<feature type="transmembrane region" description="Helical" evidence="3">
    <location>
        <begin position="57"/>
        <end position="77"/>
    </location>
</feature>
<dbReference type="GO" id="GO:0016020">
    <property type="term" value="C:membrane"/>
    <property type="evidence" value="ECO:0007669"/>
    <property type="project" value="UniProtKB-SubCell"/>
</dbReference>
<evidence type="ECO:0000256" key="1">
    <source>
        <dbReference type="ARBA" id="ARBA00004141"/>
    </source>
</evidence>
<dbReference type="PANTHER" id="PTHR23524:SF1">
    <property type="entry name" value="MRH DOMAIN-CONTAINING PROTEIN-RELATED"/>
    <property type="match status" value="1"/>
</dbReference>
<name>A0AAF0EMU8_9BASI</name>
<dbReference type="InterPro" id="IPR036259">
    <property type="entry name" value="MFS_trans_sf"/>
</dbReference>
<dbReference type="SUPFAM" id="SSF103473">
    <property type="entry name" value="MFS general substrate transporter"/>
    <property type="match status" value="1"/>
</dbReference>
<feature type="transmembrane region" description="Helical" evidence="3">
    <location>
        <begin position="310"/>
        <end position="329"/>
    </location>
</feature>
<feature type="transmembrane region" description="Helical" evidence="3">
    <location>
        <begin position="253"/>
        <end position="272"/>
    </location>
</feature>
<gene>
    <name evidence="4" type="ORF">MNAN1_003773</name>
</gene>
<evidence type="ECO:0008006" key="6">
    <source>
        <dbReference type="Google" id="ProtNLM"/>
    </source>
</evidence>
<keyword evidence="3" id="KW-0472">Membrane</keyword>
<evidence type="ECO:0000256" key="2">
    <source>
        <dbReference type="SAM" id="MobiDB-lite"/>
    </source>
</evidence>
<sequence length="437" mass="46967">MSVIVYLSAAQSYVLTSILHMEDNTGNTVGNLALYSELVAMVSVIIWGMASDWIQKRTIYCIAICILGLPVILYPYAKNVYPDLLLMRLVFSLGSAGCTSMMVAMMIDVSYGQGGIVSAIVGACSALGPLFASFVLFTVPSQLSTPDSNPQVPLYQAFGIIGGVTIFLGLLLWPFLPRSGTYRLPLVHRCLWDGLKMAKDPRVALGYASSFFARADEIIISNFISLWVTHYYIEQGSCQVGMPCYQALGRTGMLTGISQAVAMAAIPLFGLLSECFPRPVGLVVAGLVGAAGCLPFAFSFDPTSSKAQGFIILLAAGEYGMIISGMAHLNGDVVPTSRRGTVSGVFSFMGSVGIILISKVGGVLFDVWMKGAPFLLLGIGHCIVAVMAAVLLPWIVRIESREKRLRKSQEYQPQIEISSKQEKDSEASLESFISTSP</sequence>
<accession>A0AAF0EMU8</accession>
<feature type="region of interest" description="Disordered" evidence="2">
    <location>
        <begin position="406"/>
        <end position="437"/>
    </location>
</feature>
<evidence type="ECO:0000313" key="5">
    <source>
        <dbReference type="Proteomes" id="UP001213623"/>
    </source>
</evidence>
<dbReference type="AlphaFoldDB" id="A0AAF0EMU8"/>
<dbReference type="Proteomes" id="UP001213623">
    <property type="component" value="Chromosome 7"/>
</dbReference>
<keyword evidence="3" id="KW-0812">Transmembrane</keyword>
<dbReference type="Pfam" id="PF07690">
    <property type="entry name" value="MFS_1"/>
    <property type="match status" value="2"/>
</dbReference>